<dbReference type="EMBL" id="LAZR01046776">
    <property type="protein sequence ID" value="KKK95746.1"/>
    <property type="molecule type" value="Genomic_DNA"/>
</dbReference>
<comment type="caution">
    <text evidence="2">The sequence shown here is derived from an EMBL/GenBank/DDBJ whole genome shotgun (WGS) entry which is preliminary data.</text>
</comment>
<protein>
    <submittedName>
        <fullName evidence="2">Uncharacterized protein</fullName>
    </submittedName>
</protein>
<feature type="non-terminal residue" evidence="2">
    <location>
        <position position="444"/>
    </location>
</feature>
<feature type="transmembrane region" description="Helical" evidence="1">
    <location>
        <begin position="389"/>
        <end position="410"/>
    </location>
</feature>
<feature type="non-terminal residue" evidence="2">
    <location>
        <position position="1"/>
    </location>
</feature>
<gene>
    <name evidence="2" type="ORF">LCGC14_2669710</name>
</gene>
<dbReference type="InterPro" id="IPR007462">
    <property type="entry name" value="COV1-like"/>
</dbReference>
<organism evidence="2">
    <name type="scientific">marine sediment metagenome</name>
    <dbReference type="NCBI Taxonomy" id="412755"/>
    <lineage>
        <taxon>unclassified sequences</taxon>
        <taxon>metagenomes</taxon>
        <taxon>ecological metagenomes</taxon>
    </lineage>
</organism>
<evidence type="ECO:0000313" key="2">
    <source>
        <dbReference type="EMBL" id="KKK95746.1"/>
    </source>
</evidence>
<keyword evidence="1" id="KW-1133">Transmembrane helix</keyword>
<proteinExistence type="predicted"/>
<keyword evidence="1" id="KW-0472">Membrane</keyword>
<keyword evidence="1" id="KW-0812">Transmembrane</keyword>
<name>A0A0F9CGA4_9ZZZZ</name>
<feature type="transmembrane region" description="Helical" evidence="1">
    <location>
        <begin position="307"/>
        <end position="328"/>
    </location>
</feature>
<feature type="transmembrane region" description="Helical" evidence="1">
    <location>
        <begin position="355"/>
        <end position="377"/>
    </location>
</feature>
<dbReference type="Pfam" id="PF04367">
    <property type="entry name" value="DUF502"/>
    <property type="match status" value="1"/>
</dbReference>
<reference evidence="2" key="1">
    <citation type="journal article" date="2015" name="Nature">
        <title>Complex archaea that bridge the gap between prokaryotes and eukaryotes.</title>
        <authorList>
            <person name="Spang A."/>
            <person name="Saw J.H."/>
            <person name="Jorgensen S.L."/>
            <person name="Zaremba-Niedzwiedzka K."/>
            <person name="Martijn J."/>
            <person name="Lind A.E."/>
            <person name="van Eijk R."/>
            <person name="Schleper C."/>
            <person name="Guy L."/>
            <person name="Ettema T.J."/>
        </authorList>
    </citation>
    <scope>NUCLEOTIDE SEQUENCE</scope>
</reference>
<dbReference type="AlphaFoldDB" id="A0A0F9CGA4"/>
<sequence length="444" mass="48996">SYDGELSAAGQISAKAFQEDADFQVRIHATCGPTGTGLVCWDNINNEVTNSQCTGVFPFHVSQWLNVSTELSKTSFNIGEEISICTNVSNPSGRDRINFRLRQDLRGETNDTSLDRVLIIPPQIQLRGIDGGKTQEQCSVVTIPVGTIIEKGANGCFASSTLEVFDKEGNVVVTYNTRSENCTININEIHPHVDFTQLTPTTYNVTFNLSEFKIDKKTDIELILNNLLTDSNTPIDKIKSISITWSNGSAIPFDTRLLAHEQFISKDGIFIFEDVIEFEIADVNISTISDIPFNIILTIESKEDNNLLPIATAIISLGLLTAGVMMILKDDNENEGEATGLGTGFFDQLHKQKTMFFSTIFIVAGLLMGAITTQLVLEANGSALPGFTLMLWTSVLTIIFIGVFLVSFFGRSVWRIAERLLFRVPLVRAIYPNIKQVTDFLIGD</sequence>
<evidence type="ECO:0000256" key="1">
    <source>
        <dbReference type="SAM" id="Phobius"/>
    </source>
</evidence>
<accession>A0A0F9CGA4</accession>